<dbReference type="GO" id="GO:0016757">
    <property type="term" value="F:glycosyltransferase activity"/>
    <property type="evidence" value="ECO:0007669"/>
    <property type="project" value="UniProtKB-KW"/>
</dbReference>
<accession>A0A5N5TN37</accession>
<evidence type="ECO:0000313" key="1">
    <source>
        <dbReference type="EMBL" id="KAB7507578.1"/>
    </source>
</evidence>
<keyword evidence="2" id="KW-1185">Reference proteome</keyword>
<evidence type="ECO:0000313" key="2">
    <source>
        <dbReference type="Proteomes" id="UP000326759"/>
    </source>
</evidence>
<gene>
    <name evidence="1" type="primary">C1galt1</name>
    <name evidence="1" type="ORF">Anas_00046</name>
</gene>
<sequence length="99" mass="11522">MGSGEDVNMALCLTYIGVSLVDLRDSDGSVQFHIYPTARTNRPQTTGYENMTSQPISFHYVDAETMYLIYYLFYTIHPSNKNYKDLRKNLRKSLNEIER</sequence>
<dbReference type="OrthoDB" id="6369564at2759"/>
<keyword evidence="1" id="KW-0808">Transferase</keyword>
<dbReference type="AlphaFoldDB" id="A0A5N5TN37"/>
<protein>
    <submittedName>
        <fullName evidence="1">Glycoprotein-N-acetylgalactosamine 3-beta-galactosyltransferase 1</fullName>
    </submittedName>
</protein>
<dbReference type="EMBL" id="SEYY01000297">
    <property type="protein sequence ID" value="KAB7507578.1"/>
    <property type="molecule type" value="Genomic_DNA"/>
</dbReference>
<name>A0A5N5TN37_9CRUS</name>
<keyword evidence="1" id="KW-0328">Glycosyltransferase</keyword>
<proteinExistence type="predicted"/>
<organism evidence="1 2">
    <name type="scientific">Armadillidium nasatum</name>
    <dbReference type="NCBI Taxonomy" id="96803"/>
    <lineage>
        <taxon>Eukaryota</taxon>
        <taxon>Metazoa</taxon>
        <taxon>Ecdysozoa</taxon>
        <taxon>Arthropoda</taxon>
        <taxon>Crustacea</taxon>
        <taxon>Multicrustacea</taxon>
        <taxon>Malacostraca</taxon>
        <taxon>Eumalacostraca</taxon>
        <taxon>Peracarida</taxon>
        <taxon>Isopoda</taxon>
        <taxon>Oniscidea</taxon>
        <taxon>Crinocheta</taxon>
        <taxon>Armadillidiidae</taxon>
        <taxon>Armadillidium</taxon>
    </lineage>
</organism>
<dbReference type="Proteomes" id="UP000326759">
    <property type="component" value="Unassembled WGS sequence"/>
</dbReference>
<reference evidence="1 2" key="1">
    <citation type="journal article" date="2019" name="PLoS Biol.">
        <title>Sex chromosomes control vertical transmission of feminizing Wolbachia symbionts in an isopod.</title>
        <authorList>
            <person name="Becking T."/>
            <person name="Chebbi M.A."/>
            <person name="Giraud I."/>
            <person name="Moumen B."/>
            <person name="Laverre T."/>
            <person name="Caubet Y."/>
            <person name="Peccoud J."/>
            <person name="Gilbert C."/>
            <person name="Cordaux R."/>
        </authorList>
    </citation>
    <scope>NUCLEOTIDE SEQUENCE [LARGE SCALE GENOMIC DNA]</scope>
    <source>
        <strain evidence="1">ANa2</strain>
        <tissue evidence="1">Whole body excluding digestive tract and cuticle</tissue>
    </source>
</reference>
<comment type="caution">
    <text evidence="1">The sequence shown here is derived from an EMBL/GenBank/DDBJ whole genome shotgun (WGS) entry which is preliminary data.</text>
</comment>